<evidence type="ECO:0000313" key="1">
    <source>
        <dbReference type="EMBL" id="SDQ15827.1"/>
    </source>
</evidence>
<dbReference type="NCBIfam" id="NF041205">
    <property type="entry name" value="VdcD"/>
    <property type="match status" value="1"/>
</dbReference>
<dbReference type="RefSeq" id="WP_245695576.1">
    <property type="nucleotide sequence ID" value="NZ_FNKO01000001.1"/>
</dbReference>
<dbReference type="AlphaFoldDB" id="A0A1H0YKW2"/>
<keyword evidence="2" id="KW-1185">Reference proteome</keyword>
<dbReference type="Proteomes" id="UP000199301">
    <property type="component" value="Unassembled WGS sequence"/>
</dbReference>
<dbReference type="EMBL" id="FNKO01000001">
    <property type="protein sequence ID" value="SDQ15827.1"/>
    <property type="molecule type" value="Genomic_DNA"/>
</dbReference>
<dbReference type="Pfam" id="PF26358">
    <property type="entry name" value="EcdD_BsdD_detox"/>
    <property type="match status" value="1"/>
</dbReference>
<name>A0A1H0YKW2_9ACTN</name>
<accession>A0A1H0YKW2</accession>
<sequence length="81" mass="8862">MTDDELPELCPRCDATGVRVLTRSPVPGAWTMFSCTTCLYSWRSTEPAQATTASTYPPEFKINPADIDSMPVVPAVPERKG</sequence>
<proteinExistence type="predicted"/>
<gene>
    <name evidence="1" type="ORF">SAMN04489718_0523</name>
</gene>
<organism evidence="1 2">
    <name type="scientific">Actinopolyspora saharensis</name>
    <dbReference type="NCBI Taxonomy" id="995062"/>
    <lineage>
        <taxon>Bacteria</taxon>
        <taxon>Bacillati</taxon>
        <taxon>Actinomycetota</taxon>
        <taxon>Actinomycetes</taxon>
        <taxon>Actinopolysporales</taxon>
        <taxon>Actinopolysporaceae</taxon>
        <taxon>Actinopolyspora</taxon>
    </lineage>
</organism>
<protein>
    <recommendedName>
        <fullName evidence="3">Phenolic acid decarboxylase subunit D</fullName>
    </recommendedName>
</protein>
<dbReference type="InterPro" id="IPR047707">
    <property type="entry name" value="VdcD-like"/>
</dbReference>
<evidence type="ECO:0000313" key="2">
    <source>
        <dbReference type="Proteomes" id="UP000199301"/>
    </source>
</evidence>
<dbReference type="STRING" id="995062.SAMN04489718_0523"/>
<evidence type="ECO:0008006" key="3">
    <source>
        <dbReference type="Google" id="ProtNLM"/>
    </source>
</evidence>
<reference evidence="2" key="1">
    <citation type="submission" date="2016-10" db="EMBL/GenBank/DDBJ databases">
        <authorList>
            <person name="Varghese N."/>
            <person name="Submissions S."/>
        </authorList>
    </citation>
    <scope>NUCLEOTIDE SEQUENCE [LARGE SCALE GENOMIC DNA]</scope>
    <source>
        <strain evidence="2">DSM 45459</strain>
    </source>
</reference>